<dbReference type="EMBL" id="RAWI01000132">
    <property type="protein sequence ID" value="RKI07131.1"/>
    <property type="molecule type" value="Genomic_DNA"/>
</dbReference>
<sequence>MEPDWRESLPTIPPGYRLEAALFTTFEPAQPELLVEHLLPSILSLSRGFESEPAARSLYFGELALALQRLRGRLTVISSPASVAQERESEASAGTAYPWLWRYVSPFFTGAQGAAIQHAKLWMLHWVSVEGAGDGEDALLEIVVSSANLTRASLKQQLQAGWRALLPLGPRDTRANLSTWGPLPRFLEALGESAGGEDAASRTGAFVGLLGRCECPEGVRFVASIPKAFQRPGEASRWGASALGKVAPVGTGRLRVQICTPFVGEWQGPALRQWSESLGTAPSDIALSWIDSMHPWAEPGAGGGWCMSRRTLDALRTEGLALLRLGYEADGPTSAFHDSQGAEDRRWSHAKFYLLRRGKTRRLLVTSANFSASAWGVGDVGPRNFELGVLLDGEWPIQPEEEAFGEGHDVHTTDVVVQPAEAELGWGQALWNGETVTVACLGRVDAEAPRARVSGTMPLPALEVPLTEDPRHSRRWTGAVRWEDGARPPLTVLFSRGEVTLEVPVLDLRPADAFAQTPLPEIDPEIAQALQDALLLESYGALTLEPEDFQILLRGDASVLMSSGGGTAENYSVEAFTEARSHFLVVDSWVQQLQVAESRGDSEGKRRVLADGVRLAELFRRRAEKQTKAGFRLPALLVAEEFSCRLEEARS</sequence>
<dbReference type="Gene3D" id="3.30.870.10">
    <property type="entry name" value="Endonuclease Chain A"/>
    <property type="match status" value="1"/>
</dbReference>
<dbReference type="Pfam" id="PF06087">
    <property type="entry name" value="Tyr-DNA_phospho"/>
    <property type="match status" value="1"/>
</dbReference>
<dbReference type="InterPro" id="IPR010347">
    <property type="entry name" value="Tdp1"/>
</dbReference>
<evidence type="ECO:0000313" key="1">
    <source>
        <dbReference type="EMBL" id="RKI07131.1"/>
    </source>
</evidence>
<comment type="caution">
    <text evidence="1">The sequence shown here is derived from an EMBL/GenBank/DDBJ whole genome shotgun (WGS) entry which is preliminary data.</text>
</comment>
<evidence type="ECO:0008006" key="3">
    <source>
        <dbReference type="Google" id="ProtNLM"/>
    </source>
</evidence>
<name>A0ABX9QIH6_9BACT</name>
<dbReference type="Proteomes" id="UP000278907">
    <property type="component" value="Unassembled WGS sequence"/>
</dbReference>
<dbReference type="SUPFAM" id="SSF56024">
    <property type="entry name" value="Phospholipase D/nuclease"/>
    <property type="match status" value="1"/>
</dbReference>
<gene>
    <name evidence="1" type="ORF">D7Y13_18660</name>
</gene>
<proteinExistence type="predicted"/>
<evidence type="ECO:0000313" key="2">
    <source>
        <dbReference type="Proteomes" id="UP000278907"/>
    </source>
</evidence>
<dbReference type="RefSeq" id="WP_120584710.1">
    <property type="nucleotide sequence ID" value="NZ_RAWI01000132.1"/>
</dbReference>
<accession>A0ABX9QIH6</accession>
<organism evidence="1 2">
    <name type="scientific">Corallococcus praedator</name>
    <dbReference type="NCBI Taxonomy" id="2316724"/>
    <lineage>
        <taxon>Bacteria</taxon>
        <taxon>Pseudomonadati</taxon>
        <taxon>Myxococcota</taxon>
        <taxon>Myxococcia</taxon>
        <taxon>Myxococcales</taxon>
        <taxon>Cystobacterineae</taxon>
        <taxon>Myxococcaceae</taxon>
        <taxon>Corallococcus</taxon>
    </lineage>
</organism>
<keyword evidence="2" id="KW-1185">Reference proteome</keyword>
<reference evidence="1 2" key="1">
    <citation type="submission" date="2018-09" db="EMBL/GenBank/DDBJ databases">
        <authorList>
            <person name="Livingstone P.G."/>
            <person name="Whitworth D.E."/>
        </authorList>
    </citation>
    <scope>NUCLEOTIDE SEQUENCE [LARGE SCALE GENOMIC DNA]</scope>
    <source>
        <strain evidence="1 2">CA031B</strain>
    </source>
</reference>
<protein>
    <recommendedName>
        <fullName evidence="3">Phospholipase D-like domain-containing protein</fullName>
    </recommendedName>
</protein>